<feature type="compositionally biased region" description="Basic residues" evidence="7">
    <location>
        <begin position="422"/>
        <end position="432"/>
    </location>
</feature>
<keyword evidence="3 5" id="KW-0067">ATP-binding</keyword>
<dbReference type="GO" id="GO:0052699">
    <property type="term" value="P:ergothioneine biosynthetic process"/>
    <property type="evidence" value="ECO:0007669"/>
    <property type="project" value="UniProtKB-UniRule"/>
</dbReference>
<accession>A0A8J7WMG1</accession>
<keyword evidence="1 5" id="KW-0436">Ligase</keyword>
<dbReference type="InterPro" id="IPR014746">
    <property type="entry name" value="Gln_synth/guanido_kin_cat_dom"/>
</dbReference>
<gene>
    <name evidence="5 8" type="primary">egtA</name>
    <name evidence="8" type="ORF">KGA66_04975</name>
</gene>
<dbReference type="GO" id="GO:0006750">
    <property type="term" value="P:glutathione biosynthetic process"/>
    <property type="evidence" value="ECO:0007669"/>
    <property type="project" value="UniProtKB-UniRule"/>
</dbReference>
<keyword evidence="2 5" id="KW-0547">Nucleotide-binding</keyword>
<evidence type="ECO:0000256" key="1">
    <source>
        <dbReference type="ARBA" id="ARBA00022598"/>
    </source>
</evidence>
<dbReference type="UniPathway" id="UPA01014"/>
<keyword evidence="9" id="KW-1185">Reference proteome</keyword>
<dbReference type="RefSeq" id="WP_211464983.1">
    <property type="nucleotide sequence ID" value="NZ_JAGSXH010000010.1"/>
</dbReference>
<comment type="pathway">
    <text evidence="5">Amino-acid biosynthesis; ergothioneine biosynthesis.</text>
</comment>
<name>A0A8J7WMG1_9ACTN</name>
<comment type="similarity">
    <text evidence="5 6">Belongs to the glutamate--cysteine ligase type 2 family. EgtA subfamily.</text>
</comment>
<proteinExistence type="inferred from homology"/>
<dbReference type="Gene3D" id="3.30.590.20">
    <property type="match status" value="1"/>
</dbReference>
<dbReference type="NCBIfam" id="TIGR03444">
    <property type="entry name" value="EgtA_Cys_ligase"/>
    <property type="match status" value="1"/>
</dbReference>
<evidence type="ECO:0000313" key="9">
    <source>
        <dbReference type="Proteomes" id="UP000677913"/>
    </source>
</evidence>
<dbReference type="Proteomes" id="UP000677913">
    <property type="component" value="Unassembled WGS sequence"/>
</dbReference>
<dbReference type="InterPro" id="IPR006336">
    <property type="entry name" value="GCS2"/>
</dbReference>
<dbReference type="PANTHER" id="PTHR34378:SF1">
    <property type="entry name" value="GLUTAMATE--CYSTEINE LIGASE, CHLOROPLASTIC"/>
    <property type="match status" value="1"/>
</dbReference>
<comment type="function">
    <text evidence="5">Catalyzes the synthesis of gamma-glutamylcysteine (gamma-GC). This compound is used as substrate for the biosynthesis of the low-molecular thiol compound ergothioneine.</text>
</comment>
<comment type="catalytic activity">
    <reaction evidence="4 5 6">
        <text>L-cysteine + L-glutamate + ATP = gamma-L-glutamyl-L-cysteine + ADP + phosphate + H(+)</text>
        <dbReference type="Rhea" id="RHEA:13285"/>
        <dbReference type="ChEBI" id="CHEBI:15378"/>
        <dbReference type="ChEBI" id="CHEBI:29985"/>
        <dbReference type="ChEBI" id="CHEBI:30616"/>
        <dbReference type="ChEBI" id="CHEBI:35235"/>
        <dbReference type="ChEBI" id="CHEBI:43474"/>
        <dbReference type="ChEBI" id="CHEBI:58173"/>
        <dbReference type="ChEBI" id="CHEBI:456216"/>
        <dbReference type="EC" id="6.3.2.2"/>
    </reaction>
</comment>
<feature type="region of interest" description="Disordered" evidence="7">
    <location>
        <begin position="405"/>
        <end position="432"/>
    </location>
</feature>
<evidence type="ECO:0000256" key="6">
    <source>
        <dbReference type="PIRNR" id="PIRNR017901"/>
    </source>
</evidence>
<protein>
    <recommendedName>
        <fullName evidence="5">Glutamate--cysteine ligase EgtA</fullName>
        <ecNumber evidence="5">6.3.2.2</ecNumber>
    </recommendedName>
    <alternativeName>
        <fullName evidence="5">Gamma-glutamylcysteine synthase</fullName>
        <shortName evidence="5">GCS</shortName>
        <shortName evidence="5">Gamma-ECS</shortName>
    </alternativeName>
</protein>
<dbReference type="PIRSF" id="PIRSF017901">
    <property type="entry name" value="GCL"/>
    <property type="match status" value="1"/>
</dbReference>
<dbReference type="EMBL" id="JAGSXH010000010">
    <property type="protein sequence ID" value="MBS2962387.1"/>
    <property type="molecule type" value="Genomic_DNA"/>
</dbReference>
<dbReference type="EC" id="6.3.2.2" evidence="5"/>
<evidence type="ECO:0000313" key="8">
    <source>
        <dbReference type="EMBL" id="MBS2962387.1"/>
    </source>
</evidence>
<evidence type="ECO:0000256" key="3">
    <source>
        <dbReference type="ARBA" id="ARBA00022840"/>
    </source>
</evidence>
<evidence type="ECO:0000256" key="4">
    <source>
        <dbReference type="ARBA" id="ARBA00048819"/>
    </source>
</evidence>
<dbReference type="GO" id="GO:0004357">
    <property type="term" value="F:glutamate-cysteine ligase activity"/>
    <property type="evidence" value="ECO:0007669"/>
    <property type="project" value="UniProtKB-UniRule"/>
</dbReference>
<organism evidence="8 9">
    <name type="scientific">Actinocrinis puniceicyclus</name>
    <dbReference type="NCBI Taxonomy" id="977794"/>
    <lineage>
        <taxon>Bacteria</taxon>
        <taxon>Bacillati</taxon>
        <taxon>Actinomycetota</taxon>
        <taxon>Actinomycetes</taxon>
        <taxon>Catenulisporales</taxon>
        <taxon>Actinospicaceae</taxon>
        <taxon>Actinocrinis</taxon>
    </lineage>
</organism>
<comment type="caution">
    <text evidence="8">The sequence shown here is derived from an EMBL/GenBank/DDBJ whole genome shotgun (WGS) entry which is preliminary data.</text>
</comment>
<dbReference type="AlphaFoldDB" id="A0A8J7WMG1"/>
<dbReference type="InterPro" id="IPR035434">
    <property type="entry name" value="GCL_bact_plant"/>
</dbReference>
<evidence type="ECO:0000256" key="7">
    <source>
        <dbReference type="SAM" id="MobiDB-lite"/>
    </source>
</evidence>
<sequence length="432" mass="46943">MDAVLHEEDAEAYVHGVCFKTGPPVRVGVELEWLVHDGCDPRSPVSADRLDLVLSALTAHEFVHGSAITREPGGQIELSAPPGVGLADCVARTAADLAILRRICADHGLALVGSGLDPLRSPPRVLDHPRYRAMEAHFDRAGPWGRVMMRSTASAQINLDAGLLVDGAAGYRRRWQLAHRLGPVLVAAFANSPIHRDSATGWRSTRQAVWDRTDPGRTRPPHHHSDPGVAWARYALDAPLLCIRRPECSDWTAPHGLTFRAWLRGVPGLPPPTRDDLDYHLTTLFPPVRPRGWLELRMIDAQPGDGWQVAAATTAALLDDPAAADAAYEATEPYCRGRALPDHAVWLRAARHGPADPQIGKAVRACLAAAETALGRSASTAALRRGLGGFIEQYAERGRCPADDQLDALRRGTSASPDRRKADRVRRTHLAQ</sequence>
<dbReference type="Pfam" id="PF04107">
    <property type="entry name" value="GCS2"/>
    <property type="match status" value="1"/>
</dbReference>
<dbReference type="GO" id="GO:0005524">
    <property type="term" value="F:ATP binding"/>
    <property type="evidence" value="ECO:0007669"/>
    <property type="project" value="UniProtKB-UniRule"/>
</dbReference>
<dbReference type="HAMAP" id="MF_02034">
    <property type="entry name" value="EgtA"/>
    <property type="match status" value="1"/>
</dbReference>
<dbReference type="InterPro" id="IPR017809">
    <property type="entry name" value="EgtA_Actinobacteria"/>
</dbReference>
<reference evidence="8" key="1">
    <citation type="submission" date="2021-04" db="EMBL/GenBank/DDBJ databases">
        <title>Genome based classification of Actinospica acidithermotolerans sp. nov., an actinobacterium isolated from an Indonesian hot spring.</title>
        <authorList>
            <person name="Kusuma A.B."/>
            <person name="Putra K.E."/>
            <person name="Nafisah S."/>
            <person name="Loh J."/>
            <person name="Nouioui I."/>
            <person name="Goodfellow M."/>
        </authorList>
    </citation>
    <scope>NUCLEOTIDE SEQUENCE</scope>
    <source>
        <strain evidence="8">DSM 45618</strain>
    </source>
</reference>
<evidence type="ECO:0000256" key="5">
    <source>
        <dbReference type="HAMAP-Rule" id="MF_02034"/>
    </source>
</evidence>
<evidence type="ECO:0000256" key="2">
    <source>
        <dbReference type="ARBA" id="ARBA00022741"/>
    </source>
</evidence>
<dbReference type="PANTHER" id="PTHR34378">
    <property type="entry name" value="GLUTAMATE--CYSTEINE LIGASE, CHLOROPLASTIC"/>
    <property type="match status" value="1"/>
</dbReference>
<dbReference type="SUPFAM" id="SSF55931">
    <property type="entry name" value="Glutamine synthetase/guanido kinase"/>
    <property type="match status" value="1"/>
</dbReference>